<keyword evidence="1" id="KW-0812">Transmembrane</keyword>
<evidence type="ECO:0000313" key="3">
    <source>
        <dbReference type="Proteomes" id="UP001165060"/>
    </source>
</evidence>
<organism evidence="2 3">
    <name type="scientific">Tetraparma gracilis</name>
    <dbReference type="NCBI Taxonomy" id="2962635"/>
    <lineage>
        <taxon>Eukaryota</taxon>
        <taxon>Sar</taxon>
        <taxon>Stramenopiles</taxon>
        <taxon>Ochrophyta</taxon>
        <taxon>Bolidophyceae</taxon>
        <taxon>Parmales</taxon>
        <taxon>Triparmaceae</taxon>
        <taxon>Tetraparma</taxon>
    </lineage>
</organism>
<proteinExistence type="predicted"/>
<keyword evidence="1" id="KW-0472">Membrane</keyword>
<keyword evidence="3" id="KW-1185">Reference proteome</keyword>
<name>A0ABQ6NEW9_9STRA</name>
<feature type="transmembrane region" description="Helical" evidence="1">
    <location>
        <begin position="20"/>
        <end position="40"/>
    </location>
</feature>
<comment type="caution">
    <text evidence="2">The sequence shown here is derived from an EMBL/GenBank/DDBJ whole genome shotgun (WGS) entry which is preliminary data.</text>
</comment>
<dbReference type="EMBL" id="BRYB01006463">
    <property type="protein sequence ID" value="GMI58222.1"/>
    <property type="molecule type" value="Genomic_DNA"/>
</dbReference>
<sequence>MQAPNKSFSQKLRAIAPVRLWVALLLLLLLFVVALVFIIVREEKLLNRSLDTIRVIESEVQQHNNIFASPVSLVGVFILAASGVNMVALSRASMGSRAAAVAEAVAVAAPKPTTWIGKRLPWLAAAKPGTGHEWVLYAINFFMLYQGITVWRGWQLSPARNFMVRFQQSSVNRFFHNRSLRQIQRAAAKELAASAASRGGAQAPKALG</sequence>
<reference evidence="2 3" key="1">
    <citation type="journal article" date="2023" name="Commun. Biol.">
        <title>Genome analysis of Parmales, the sister group of diatoms, reveals the evolutionary specialization of diatoms from phago-mixotrophs to photoautotrophs.</title>
        <authorList>
            <person name="Ban H."/>
            <person name="Sato S."/>
            <person name="Yoshikawa S."/>
            <person name="Yamada K."/>
            <person name="Nakamura Y."/>
            <person name="Ichinomiya M."/>
            <person name="Sato N."/>
            <person name="Blanc-Mathieu R."/>
            <person name="Endo H."/>
            <person name="Kuwata A."/>
            <person name="Ogata H."/>
        </authorList>
    </citation>
    <scope>NUCLEOTIDE SEQUENCE [LARGE SCALE GENOMIC DNA]</scope>
</reference>
<evidence type="ECO:0000313" key="2">
    <source>
        <dbReference type="EMBL" id="GMI58222.1"/>
    </source>
</evidence>
<feature type="transmembrane region" description="Helical" evidence="1">
    <location>
        <begin position="66"/>
        <end position="88"/>
    </location>
</feature>
<gene>
    <name evidence="2" type="ORF">TeGR_g2704</name>
</gene>
<dbReference type="Proteomes" id="UP001165060">
    <property type="component" value="Unassembled WGS sequence"/>
</dbReference>
<accession>A0ABQ6NEW9</accession>
<protein>
    <submittedName>
        <fullName evidence="2">Uncharacterized protein</fullName>
    </submittedName>
</protein>
<keyword evidence="1" id="KW-1133">Transmembrane helix</keyword>
<evidence type="ECO:0000256" key="1">
    <source>
        <dbReference type="SAM" id="Phobius"/>
    </source>
</evidence>